<sequence>MRIIRITKIEEDAIERISFLTIPQNSVEPSEYILPIYKGTVSGLPQNINAIVVTSDLQGVVNQGGENLLLGEVLADNLKLIFDIYFPTIEREKTIAFLCGDLYADLTKRGQSGNPINVWKKFASVFGWTIGIAGNHDNFDDNIEEIFSIKNTKILINEIFEIEGLQIGGLSGIIGRPDKNFRLQEAVYLKALSNLLNKKPTILLTHLSPKILEKEFQGDERVTETLENGNITTLFCGHSHWNTNQPYNLKNKTQILNADTKVFVLTKE</sequence>
<dbReference type="Proteomes" id="UP001225761">
    <property type="component" value="Unassembled WGS sequence"/>
</dbReference>
<dbReference type="SUPFAM" id="SSF56300">
    <property type="entry name" value="Metallo-dependent phosphatases"/>
    <property type="match status" value="1"/>
</dbReference>
<evidence type="ECO:0000313" key="3">
    <source>
        <dbReference type="Proteomes" id="UP001225761"/>
    </source>
</evidence>
<reference evidence="2 3" key="1">
    <citation type="submission" date="2023-05" db="EMBL/GenBank/DDBJ databases">
        <title>Novel species of genus Flectobacillus isolated from stream in China.</title>
        <authorList>
            <person name="Lu H."/>
        </authorList>
    </citation>
    <scope>NUCLEOTIDE SEQUENCE [LARGE SCALE GENOMIC DNA]</scope>
    <source>
        <strain evidence="2 3">LFS242W</strain>
    </source>
</reference>
<dbReference type="InterPro" id="IPR004843">
    <property type="entry name" value="Calcineurin-like_PHP"/>
</dbReference>
<proteinExistence type="predicted"/>
<organism evidence="2 3">
    <name type="scientific">Flectobacillus rivi</name>
    <dbReference type="NCBI Taxonomy" id="2984209"/>
    <lineage>
        <taxon>Bacteria</taxon>
        <taxon>Pseudomonadati</taxon>
        <taxon>Bacteroidota</taxon>
        <taxon>Cytophagia</taxon>
        <taxon>Cytophagales</taxon>
        <taxon>Flectobacillaceae</taxon>
        <taxon>Flectobacillus</taxon>
    </lineage>
</organism>
<evidence type="ECO:0000313" key="2">
    <source>
        <dbReference type="EMBL" id="MDI9877346.1"/>
    </source>
</evidence>
<feature type="domain" description="Calcineurin-like phosphoesterase" evidence="1">
    <location>
        <begin position="51"/>
        <end position="241"/>
    </location>
</feature>
<keyword evidence="3" id="KW-1185">Reference proteome</keyword>
<protein>
    <submittedName>
        <fullName evidence="2">Metallophosphoesterase</fullName>
    </submittedName>
</protein>
<dbReference type="Gene3D" id="3.60.21.10">
    <property type="match status" value="1"/>
</dbReference>
<name>A0ABT6Z9T2_9BACT</name>
<gene>
    <name evidence="2" type="ORF">QM481_22590</name>
</gene>
<accession>A0ABT6Z9T2</accession>
<dbReference type="Pfam" id="PF00149">
    <property type="entry name" value="Metallophos"/>
    <property type="match status" value="1"/>
</dbReference>
<dbReference type="RefSeq" id="WP_283383449.1">
    <property type="nucleotide sequence ID" value="NZ_JASHIE010000020.1"/>
</dbReference>
<dbReference type="EMBL" id="JASHIE010000020">
    <property type="protein sequence ID" value="MDI9877346.1"/>
    <property type="molecule type" value="Genomic_DNA"/>
</dbReference>
<comment type="caution">
    <text evidence="2">The sequence shown here is derived from an EMBL/GenBank/DDBJ whole genome shotgun (WGS) entry which is preliminary data.</text>
</comment>
<dbReference type="InterPro" id="IPR029052">
    <property type="entry name" value="Metallo-depent_PP-like"/>
</dbReference>
<evidence type="ECO:0000259" key="1">
    <source>
        <dbReference type="Pfam" id="PF00149"/>
    </source>
</evidence>